<dbReference type="InterPro" id="IPR001854">
    <property type="entry name" value="Ribosomal_uL29"/>
</dbReference>
<accession>A0A0H4T1I0</accession>
<evidence type="ECO:0000256" key="1">
    <source>
        <dbReference type="ARBA" id="ARBA00009254"/>
    </source>
</evidence>
<reference evidence="6" key="1">
    <citation type="journal article" date="2015" name="ISME J.">
        <title>Aquifer environment selects for microbial species cohorts in sediment and groundwater.</title>
        <authorList>
            <person name="Hug L.A."/>
            <person name="Thomas B.C."/>
            <person name="Brown C.T."/>
            <person name="Frischkorn K.R."/>
            <person name="Williams K.H."/>
            <person name="Tringe S.G."/>
            <person name="Banfield J.F."/>
        </authorList>
    </citation>
    <scope>NUCLEOTIDE SEQUENCE</scope>
</reference>
<dbReference type="NCBIfam" id="TIGR00012">
    <property type="entry name" value="L29"/>
    <property type="match status" value="1"/>
</dbReference>
<proteinExistence type="inferred from homology"/>
<keyword evidence="3 5" id="KW-0687">Ribonucleoprotein</keyword>
<dbReference type="EMBL" id="KT006965">
    <property type="protein sequence ID" value="AKQ01438.1"/>
    <property type="molecule type" value="Genomic_DNA"/>
</dbReference>
<dbReference type="HAMAP" id="MF_00374">
    <property type="entry name" value="Ribosomal_uL29"/>
    <property type="match status" value="1"/>
</dbReference>
<comment type="similarity">
    <text evidence="1 5">Belongs to the universal ribosomal protein uL29 family.</text>
</comment>
<dbReference type="InterPro" id="IPR036049">
    <property type="entry name" value="Ribosomal_uL29_sf"/>
</dbReference>
<evidence type="ECO:0000256" key="4">
    <source>
        <dbReference type="ARBA" id="ARBA00035204"/>
    </source>
</evidence>
<dbReference type="GO" id="GO:0005840">
    <property type="term" value="C:ribosome"/>
    <property type="evidence" value="ECO:0007669"/>
    <property type="project" value="UniProtKB-KW"/>
</dbReference>
<dbReference type="GO" id="GO:1990904">
    <property type="term" value="C:ribonucleoprotein complex"/>
    <property type="evidence" value="ECO:0007669"/>
    <property type="project" value="UniProtKB-KW"/>
</dbReference>
<evidence type="ECO:0000256" key="3">
    <source>
        <dbReference type="ARBA" id="ARBA00023274"/>
    </source>
</evidence>
<sequence length="66" mass="7928">MKTKDVRDLGAEELRQKERELRDEIFRLKMKRSASALENKMLIRNRRRDLARVVTFLRAKTKVKAN</sequence>
<dbReference type="SUPFAM" id="SSF46561">
    <property type="entry name" value="Ribosomal protein L29 (L29p)"/>
    <property type="match status" value="1"/>
</dbReference>
<name>A0A0H4T1I0_9DELT</name>
<evidence type="ECO:0000256" key="5">
    <source>
        <dbReference type="HAMAP-Rule" id="MF_00374"/>
    </source>
</evidence>
<dbReference type="AlphaFoldDB" id="A0A0H4T1I0"/>
<gene>
    <name evidence="5" type="primary">rpmC</name>
</gene>
<dbReference type="Gene3D" id="1.10.287.310">
    <property type="match status" value="1"/>
</dbReference>
<dbReference type="GO" id="GO:0003735">
    <property type="term" value="F:structural constituent of ribosome"/>
    <property type="evidence" value="ECO:0007669"/>
    <property type="project" value="InterPro"/>
</dbReference>
<evidence type="ECO:0000313" key="6">
    <source>
        <dbReference type="EMBL" id="AKQ01438.1"/>
    </source>
</evidence>
<organism evidence="6">
    <name type="scientific">uncultured delta proteobacterium Rifle_16ft_4_minimus_184</name>
    <dbReference type="NCBI Taxonomy" id="1665175"/>
    <lineage>
        <taxon>Bacteria</taxon>
        <taxon>Deltaproteobacteria</taxon>
        <taxon>environmental samples</taxon>
    </lineage>
</organism>
<evidence type="ECO:0000256" key="2">
    <source>
        <dbReference type="ARBA" id="ARBA00022980"/>
    </source>
</evidence>
<dbReference type="Pfam" id="PF00831">
    <property type="entry name" value="Ribosomal_L29"/>
    <property type="match status" value="1"/>
</dbReference>
<protein>
    <recommendedName>
        <fullName evidence="4 5">Large ribosomal subunit protein uL29</fullName>
    </recommendedName>
</protein>
<keyword evidence="2 5" id="KW-0689">Ribosomal protein</keyword>
<dbReference type="GO" id="GO:0006412">
    <property type="term" value="P:translation"/>
    <property type="evidence" value="ECO:0007669"/>
    <property type="project" value="UniProtKB-UniRule"/>
</dbReference>